<protein>
    <submittedName>
        <fullName evidence="1">19065_t:CDS:1</fullName>
    </submittedName>
</protein>
<dbReference type="Proteomes" id="UP000789901">
    <property type="component" value="Unassembled WGS sequence"/>
</dbReference>
<gene>
    <name evidence="1" type="ORF">GMARGA_LOCUS45303</name>
</gene>
<sequence>LLNKQITSLHVRVNTEDPEELVTKIRIRQGFQLMGVTVNNWHQNM</sequence>
<accession>A0ABN7XN71</accession>
<feature type="non-terminal residue" evidence="1">
    <location>
        <position position="1"/>
    </location>
</feature>
<feature type="non-terminal residue" evidence="1">
    <location>
        <position position="45"/>
    </location>
</feature>
<keyword evidence="2" id="KW-1185">Reference proteome</keyword>
<comment type="caution">
    <text evidence="1">The sequence shown here is derived from an EMBL/GenBank/DDBJ whole genome shotgun (WGS) entry which is preliminary data.</text>
</comment>
<reference evidence="1 2" key="1">
    <citation type="submission" date="2021-06" db="EMBL/GenBank/DDBJ databases">
        <authorList>
            <person name="Kallberg Y."/>
            <person name="Tangrot J."/>
            <person name="Rosling A."/>
        </authorList>
    </citation>
    <scope>NUCLEOTIDE SEQUENCE [LARGE SCALE GENOMIC DNA]</scope>
    <source>
        <strain evidence="1 2">120-4 pot B 10/14</strain>
    </source>
</reference>
<evidence type="ECO:0000313" key="2">
    <source>
        <dbReference type="Proteomes" id="UP000789901"/>
    </source>
</evidence>
<name>A0ABN7XN71_GIGMA</name>
<organism evidence="1 2">
    <name type="scientific">Gigaspora margarita</name>
    <dbReference type="NCBI Taxonomy" id="4874"/>
    <lineage>
        <taxon>Eukaryota</taxon>
        <taxon>Fungi</taxon>
        <taxon>Fungi incertae sedis</taxon>
        <taxon>Mucoromycota</taxon>
        <taxon>Glomeromycotina</taxon>
        <taxon>Glomeromycetes</taxon>
        <taxon>Diversisporales</taxon>
        <taxon>Gigasporaceae</taxon>
        <taxon>Gigaspora</taxon>
    </lineage>
</organism>
<proteinExistence type="predicted"/>
<evidence type="ECO:0000313" key="1">
    <source>
        <dbReference type="EMBL" id="CAG8856482.1"/>
    </source>
</evidence>
<dbReference type="EMBL" id="CAJVQB010160570">
    <property type="protein sequence ID" value="CAG8856482.1"/>
    <property type="molecule type" value="Genomic_DNA"/>
</dbReference>